<dbReference type="EMBL" id="REGN01003194">
    <property type="protein sequence ID" value="RNA23945.1"/>
    <property type="molecule type" value="Genomic_DNA"/>
</dbReference>
<organism evidence="1 2">
    <name type="scientific">Brachionus plicatilis</name>
    <name type="common">Marine rotifer</name>
    <name type="synonym">Brachionus muelleri</name>
    <dbReference type="NCBI Taxonomy" id="10195"/>
    <lineage>
        <taxon>Eukaryota</taxon>
        <taxon>Metazoa</taxon>
        <taxon>Spiralia</taxon>
        <taxon>Gnathifera</taxon>
        <taxon>Rotifera</taxon>
        <taxon>Eurotatoria</taxon>
        <taxon>Monogononta</taxon>
        <taxon>Pseudotrocha</taxon>
        <taxon>Ploima</taxon>
        <taxon>Brachionidae</taxon>
        <taxon>Brachionus</taxon>
    </lineage>
</organism>
<comment type="caution">
    <text evidence="1">The sequence shown here is derived from an EMBL/GenBank/DDBJ whole genome shotgun (WGS) entry which is preliminary data.</text>
</comment>
<evidence type="ECO:0000313" key="1">
    <source>
        <dbReference type="EMBL" id="RNA23945.1"/>
    </source>
</evidence>
<reference evidence="1 2" key="1">
    <citation type="journal article" date="2018" name="Sci. Rep.">
        <title>Genomic signatures of local adaptation to the degree of environmental predictability in rotifers.</title>
        <authorList>
            <person name="Franch-Gras L."/>
            <person name="Hahn C."/>
            <person name="Garcia-Roger E.M."/>
            <person name="Carmona M.J."/>
            <person name="Serra M."/>
            <person name="Gomez A."/>
        </authorList>
    </citation>
    <scope>NUCLEOTIDE SEQUENCE [LARGE SCALE GENOMIC DNA]</scope>
    <source>
        <strain evidence="1">HYR1</strain>
    </source>
</reference>
<gene>
    <name evidence="1" type="ORF">BpHYR1_042892</name>
</gene>
<accession>A0A3M7RKT5</accession>
<dbReference type="AlphaFoldDB" id="A0A3M7RKT5"/>
<name>A0A3M7RKT5_BRAPC</name>
<dbReference type="Proteomes" id="UP000276133">
    <property type="component" value="Unassembled WGS sequence"/>
</dbReference>
<evidence type="ECO:0000313" key="2">
    <source>
        <dbReference type="Proteomes" id="UP000276133"/>
    </source>
</evidence>
<keyword evidence="2" id="KW-1185">Reference proteome</keyword>
<protein>
    <submittedName>
        <fullName evidence="1">Uncharacterized protein</fullName>
    </submittedName>
</protein>
<proteinExistence type="predicted"/>
<sequence length="65" mass="7648">MFEGHGPISFQELFTFKKVTVSSRMGPSSLKIHNFYIWPILKSHFLITLNLFYKISENFYPKAGY</sequence>